<feature type="compositionally biased region" description="Polar residues" evidence="1">
    <location>
        <begin position="134"/>
        <end position="143"/>
    </location>
</feature>
<feature type="compositionally biased region" description="Basic residues" evidence="1">
    <location>
        <begin position="60"/>
        <end position="69"/>
    </location>
</feature>
<feature type="region of interest" description="Disordered" evidence="1">
    <location>
        <begin position="1"/>
        <end position="36"/>
    </location>
</feature>
<evidence type="ECO:0000313" key="2">
    <source>
        <dbReference type="EMBL" id="KAK7283478.1"/>
    </source>
</evidence>
<proteinExistence type="predicted"/>
<sequence>MSDQPPSTTFMAEEQQQMDVDSKDHFDGGAVAQGGHVVGDSEPILAIPISMIPPDNSGRVPRKRGRPRKYGPPLAAVPIAPSPPLPTSAAAPPSHSSLFPHLEPAPYLTSASVSLIPRSGGSAASSFHAPAGGQPSSFSSAKHSTTTAPAAYGASATPVAAATPLAGVAAPAVASTNTNTTPTPAVVTTDFAPAGTFTTPHAPGSSAAPTAPALAAAPTARARPAAAGGSASASRGDGSWAHHIIIVKPGEL</sequence>
<name>A0AAN9INT5_CROPI</name>
<accession>A0AAN9INT5</accession>
<comment type="caution">
    <text evidence="2">The sequence shown here is derived from an EMBL/GenBank/DDBJ whole genome shotgun (WGS) entry which is preliminary data.</text>
</comment>
<evidence type="ECO:0000256" key="1">
    <source>
        <dbReference type="SAM" id="MobiDB-lite"/>
    </source>
</evidence>
<keyword evidence="3" id="KW-1185">Reference proteome</keyword>
<feature type="region of interest" description="Disordered" evidence="1">
    <location>
        <begin position="48"/>
        <end position="97"/>
    </location>
</feature>
<evidence type="ECO:0008006" key="4">
    <source>
        <dbReference type="Google" id="ProtNLM"/>
    </source>
</evidence>
<feature type="region of interest" description="Disordered" evidence="1">
    <location>
        <begin position="119"/>
        <end position="144"/>
    </location>
</feature>
<dbReference type="AlphaFoldDB" id="A0AAN9INT5"/>
<reference evidence="2 3" key="1">
    <citation type="submission" date="2024-01" db="EMBL/GenBank/DDBJ databases">
        <title>The genomes of 5 underutilized Papilionoideae crops provide insights into root nodulation and disease resistanc.</title>
        <authorList>
            <person name="Yuan L."/>
        </authorList>
    </citation>
    <scope>NUCLEOTIDE SEQUENCE [LARGE SCALE GENOMIC DNA]</scope>
    <source>
        <strain evidence="2">ZHUSHIDOU_FW_LH</strain>
        <tissue evidence="2">Leaf</tissue>
    </source>
</reference>
<evidence type="ECO:0000313" key="3">
    <source>
        <dbReference type="Proteomes" id="UP001372338"/>
    </source>
</evidence>
<protein>
    <recommendedName>
        <fullName evidence="4">AT-hook motif nuclear-localized protein</fullName>
    </recommendedName>
</protein>
<feature type="compositionally biased region" description="Low complexity" evidence="1">
    <location>
        <begin position="87"/>
        <end position="97"/>
    </location>
</feature>
<gene>
    <name evidence="2" type="ORF">RIF29_13024</name>
</gene>
<dbReference type="EMBL" id="JAYWIO010000002">
    <property type="protein sequence ID" value="KAK7283478.1"/>
    <property type="molecule type" value="Genomic_DNA"/>
</dbReference>
<feature type="compositionally biased region" description="Polar residues" evidence="1">
    <location>
        <begin position="1"/>
        <end position="19"/>
    </location>
</feature>
<organism evidence="2 3">
    <name type="scientific">Crotalaria pallida</name>
    <name type="common">Smooth rattlebox</name>
    <name type="synonym">Crotalaria striata</name>
    <dbReference type="NCBI Taxonomy" id="3830"/>
    <lineage>
        <taxon>Eukaryota</taxon>
        <taxon>Viridiplantae</taxon>
        <taxon>Streptophyta</taxon>
        <taxon>Embryophyta</taxon>
        <taxon>Tracheophyta</taxon>
        <taxon>Spermatophyta</taxon>
        <taxon>Magnoliopsida</taxon>
        <taxon>eudicotyledons</taxon>
        <taxon>Gunneridae</taxon>
        <taxon>Pentapetalae</taxon>
        <taxon>rosids</taxon>
        <taxon>fabids</taxon>
        <taxon>Fabales</taxon>
        <taxon>Fabaceae</taxon>
        <taxon>Papilionoideae</taxon>
        <taxon>50 kb inversion clade</taxon>
        <taxon>genistoids sensu lato</taxon>
        <taxon>core genistoids</taxon>
        <taxon>Crotalarieae</taxon>
        <taxon>Crotalaria</taxon>
    </lineage>
</organism>
<dbReference type="Proteomes" id="UP001372338">
    <property type="component" value="Unassembled WGS sequence"/>
</dbReference>
<feature type="region of interest" description="Disordered" evidence="1">
    <location>
        <begin position="172"/>
        <end position="237"/>
    </location>
</feature>